<dbReference type="EMBL" id="QWFX01000005">
    <property type="protein sequence ID" value="RIJ33112.1"/>
    <property type="molecule type" value="Genomic_DNA"/>
</dbReference>
<dbReference type="GO" id="GO:0071949">
    <property type="term" value="F:FAD binding"/>
    <property type="evidence" value="ECO:0007669"/>
    <property type="project" value="InterPro"/>
</dbReference>
<organism evidence="6 7">
    <name type="scientific">Henriciella mobilis</name>
    <dbReference type="NCBI Taxonomy" id="2305467"/>
    <lineage>
        <taxon>Bacteria</taxon>
        <taxon>Pseudomonadati</taxon>
        <taxon>Pseudomonadota</taxon>
        <taxon>Alphaproteobacteria</taxon>
        <taxon>Hyphomonadales</taxon>
        <taxon>Hyphomonadaceae</taxon>
        <taxon>Henriciella</taxon>
    </lineage>
</organism>
<dbReference type="Gene3D" id="3.30.465.10">
    <property type="match status" value="1"/>
</dbReference>
<evidence type="ECO:0000256" key="3">
    <source>
        <dbReference type="ARBA" id="ARBA00023002"/>
    </source>
</evidence>
<dbReference type="PROSITE" id="PS51387">
    <property type="entry name" value="FAD_PCMH"/>
    <property type="match status" value="1"/>
</dbReference>
<dbReference type="InterPro" id="IPR016167">
    <property type="entry name" value="FAD-bd_PCMH_sub1"/>
</dbReference>
<protein>
    <submittedName>
        <fullName evidence="6">FAD-binding protein</fullName>
    </submittedName>
</protein>
<dbReference type="PANTHER" id="PTHR43762:SF1">
    <property type="entry name" value="D-ARABINONO-1,4-LACTONE OXIDASE"/>
    <property type="match status" value="1"/>
</dbReference>
<dbReference type="Gene3D" id="3.30.43.10">
    <property type="entry name" value="Uridine Diphospho-n-acetylenolpyruvylglucosamine Reductase, domain 2"/>
    <property type="match status" value="1"/>
</dbReference>
<feature type="region of interest" description="Disordered" evidence="4">
    <location>
        <begin position="1"/>
        <end position="29"/>
    </location>
</feature>
<dbReference type="Gene3D" id="1.10.45.10">
    <property type="entry name" value="Vanillyl-alcohol Oxidase, Chain A, domain 4"/>
    <property type="match status" value="1"/>
</dbReference>
<dbReference type="PIRSF" id="PIRSF000136">
    <property type="entry name" value="LGO_GLO"/>
    <property type="match status" value="1"/>
</dbReference>
<dbReference type="Pfam" id="PF01565">
    <property type="entry name" value="FAD_binding_4"/>
    <property type="match status" value="1"/>
</dbReference>
<dbReference type="InterPro" id="IPR007173">
    <property type="entry name" value="ALO_C"/>
</dbReference>
<proteinExistence type="predicted"/>
<dbReference type="InterPro" id="IPR016166">
    <property type="entry name" value="FAD-bd_PCMH"/>
</dbReference>
<dbReference type="NCBIfam" id="TIGR01679">
    <property type="entry name" value="bact_FAD_ox"/>
    <property type="match status" value="1"/>
</dbReference>
<keyword evidence="1" id="KW-0285">Flavoprotein</keyword>
<dbReference type="RefSeq" id="WP_119375190.1">
    <property type="nucleotide sequence ID" value="NZ_QWFX01000005.1"/>
</dbReference>
<dbReference type="InterPro" id="IPR036318">
    <property type="entry name" value="FAD-bd_PCMH-like_sf"/>
</dbReference>
<gene>
    <name evidence="6" type="ORF">D1223_04525</name>
</gene>
<evidence type="ECO:0000259" key="5">
    <source>
        <dbReference type="PROSITE" id="PS51387"/>
    </source>
</evidence>
<dbReference type="InterPro" id="IPR010031">
    <property type="entry name" value="FAD_lactone_oxidase-like"/>
</dbReference>
<keyword evidence="2" id="KW-0274">FAD</keyword>
<comment type="caution">
    <text evidence="6">The sequence shown here is derived from an EMBL/GenBank/DDBJ whole genome shotgun (WGS) entry which is preliminary data.</text>
</comment>
<accession>A0A399RTB6</accession>
<evidence type="ECO:0000313" key="7">
    <source>
        <dbReference type="Proteomes" id="UP000266385"/>
    </source>
</evidence>
<evidence type="ECO:0000313" key="6">
    <source>
        <dbReference type="EMBL" id="RIJ33112.1"/>
    </source>
</evidence>
<dbReference type="AlphaFoldDB" id="A0A399RTB6"/>
<dbReference type="PANTHER" id="PTHR43762">
    <property type="entry name" value="L-GULONOLACTONE OXIDASE"/>
    <property type="match status" value="1"/>
</dbReference>
<dbReference type="Gene3D" id="3.30.70.2520">
    <property type="match status" value="1"/>
</dbReference>
<dbReference type="OrthoDB" id="9800184at2"/>
<dbReference type="SUPFAM" id="SSF56176">
    <property type="entry name" value="FAD-binding/transporter-associated domain-like"/>
    <property type="match status" value="1"/>
</dbReference>
<reference evidence="6 7" key="1">
    <citation type="submission" date="2018-08" db="EMBL/GenBank/DDBJ databases">
        <title>Henriciella mobilis sp. nov., isolated from seawater.</title>
        <authorList>
            <person name="Cheng H."/>
            <person name="Wu Y.-H."/>
            <person name="Xu X.-W."/>
            <person name="Guo L.-L."/>
        </authorList>
    </citation>
    <scope>NUCLEOTIDE SEQUENCE [LARGE SCALE GENOMIC DNA]</scope>
    <source>
        <strain evidence="6 7">JN25</strain>
    </source>
</reference>
<name>A0A399RTB6_9PROT</name>
<feature type="compositionally biased region" description="Polar residues" evidence="4">
    <location>
        <begin position="13"/>
        <end position="22"/>
    </location>
</feature>
<keyword evidence="7" id="KW-1185">Reference proteome</keyword>
<keyword evidence="3" id="KW-0560">Oxidoreductase</keyword>
<dbReference type="GO" id="GO:0003885">
    <property type="term" value="F:D-arabinono-1,4-lactone oxidase activity"/>
    <property type="evidence" value="ECO:0007669"/>
    <property type="project" value="InterPro"/>
</dbReference>
<feature type="domain" description="FAD-binding PCMH-type" evidence="5">
    <location>
        <begin position="19"/>
        <end position="186"/>
    </location>
</feature>
<sequence>MGADGHDKKKGWSNWSGNQTAEPQHIARPRDMDDLKAAITRAAGPVRVVGAGHSFTPLAATDGTLIKLDGMGLVHSVDQTAKRAWVNAGARLKYLSPELERYGLAFRNLGDINEQSLAGAISTATHGTGAGLSCLSAEVTALKLMTASGELLTISRERDSDAFDAARVSLGALGVIVEAEVQLVDSYRLHRLTWAEPLDALIGHAQSRWKTRRNYEFFYIPFSGYGISIAHEETKNKPTPRPPQDDDEAVLGLKRARDYAEDDVAGRREFLKAAFESFEGEDVIGNSWQLLASQRNVRFNEMEYHLPVKKGLSALSDVIAIIEKKHPDVFFPIEVRRTGGDDIWLSPFNDGGRISIAVHAYHEDSYDFFFSDIEPILRKAGGRPHWGKLHSLDYRSLSDLYPEFVTFSKVRNRLDPEGRFLTPYLKTLFGVKGTR</sequence>
<dbReference type="Pfam" id="PF04030">
    <property type="entry name" value="ALO"/>
    <property type="match status" value="1"/>
</dbReference>
<evidence type="ECO:0000256" key="4">
    <source>
        <dbReference type="SAM" id="MobiDB-lite"/>
    </source>
</evidence>
<dbReference type="Proteomes" id="UP000266385">
    <property type="component" value="Unassembled WGS sequence"/>
</dbReference>
<dbReference type="GO" id="GO:0016020">
    <property type="term" value="C:membrane"/>
    <property type="evidence" value="ECO:0007669"/>
    <property type="project" value="InterPro"/>
</dbReference>
<dbReference type="InterPro" id="IPR016169">
    <property type="entry name" value="FAD-bd_PCMH_sub2"/>
</dbReference>
<dbReference type="InterPro" id="IPR016171">
    <property type="entry name" value="Vanillyl_alc_oxidase_C-sub2"/>
</dbReference>
<evidence type="ECO:0000256" key="2">
    <source>
        <dbReference type="ARBA" id="ARBA00022827"/>
    </source>
</evidence>
<dbReference type="InterPro" id="IPR006094">
    <property type="entry name" value="Oxid_FAD_bind_N"/>
</dbReference>
<evidence type="ECO:0000256" key="1">
    <source>
        <dbReference type="ARBA" id="ARBA00022630"/>
    </source>
</evidence>